<organism evidence="2 3">
    <name type="scientific">Riemerella anatipestifer</name>
    <name type="common">Moraxella anatipestifer</name>
    <dbReference type="NCBI Taxonomy" id="34085"/>
    <lineage>
        <taxon>Bacteria</taxon>
        <taxon>Pseudomonadati</taxon>
        <taxon>Bacteroidota</taxon>
        <taxon>Flavobacteriia</taxon>
        <taxon>Flavobacteriales</taxon>
        <taxon>Weeksellaceae</taxon>
        <taxon>Riemerella</taxon>
    </lineage>
</organism>
<dbReference type="Proteomes" id="UP000189883">
    <property type="component" value="Chromosome"/>
</dbReference>
<name>A0A1S7DQH3_RIEAN</name>
<evidence type="ECO:0000313" key="2">
    <source>
        <dbReference type="EMBL" id="AQY21369.1"/>
    </source>
</evidence>
<sequence>MGATKAMAIEIAEQEVNEVKHISEVIEEAELSPRDLIIQGLINRDLPMSYSKLKHLDSPVNFINNLLKPKEKNASMTFGSLVDCLVLEEHKFEKRFDIVSDEPTTDTQKAFVKNFCEKTNPLDTFEERVEEAFSQSYKRGSSSSLEHLFPYLKVLESGKEVVSKEVYEKALKIADNLKRSDEVLFELEQCEEFQKFIEFELGGWQFRGILDTYAPTLFHDMKFTSDCNPDNFARSIEKYGYDIQFGLYSIGLEILGLAENPKFKYILFDDKFNYSIAEVGEDYLSYGRRKVEHYLKRLDKMVDDRGFYKSFDYFKSKNIIHKPRWITGFDETIF</sequence>
<gene>
    <name evidence="2" type="ORF">AB406_0410</name>
</gene>
<protein>
    <recommendedName>
        <fullName evidence="1">Putative exodeoxyribonuclease 8 PDDEXK-like domain-containing protein</fullName>
    </recommendedName>
</protein>
<evidence type="ECO:0000313" key="3">
    <source>
        <dbReference type="Proteomes" id="UP000189883"/>
    </source>
</evidence>
<accession>A0A1S7DQH3</accession>
<dbReference type="Pfam" id="PF12684">
    <property type="entry name" value="DUF3799"/>
    <property type="match status" value="1"/>
</dbReference>
<dbReference type="Gene3D" id="3.90.320.10">
    <property type="match status" value="1"/>
</dbReference>
<dbReference type="RefSeq" id="WP_079206612.1">
    <property type="nucleotide sequence ID" value="NZ_CP011859.1"/>
</dbReference>
<evidence type="ECO:0000259" key="1">
    <source>
        <dbReference type="Pfam" id="PF12684"/>
    </source>
</evidence>
<proteinExistence type="predicted"/>
<dbReference type="InterPro" id="IPR024432">
    <property type="entry name" value="Put_RecE_PDDEXK-like_dom"/>
</dbReference>
<dbReference type="EMBL" id="CP011859">
    <property type="protein sequence ID" value="AQY21369.1"/>
    <property type="molecule type" value="Genomic_DNA"/>
</dbReference>
<dbReference type="InterPro" id="IPR011604">
    <property type="entry name" value="PDDEXK-like_dom_sf"/>
</dbReference>
<dbReference type="AlphaFoldDB" id="A0A1S7DQH3"/>
<feature type="domain" description="Putative exodeoxyribonuclease 8 PDDEXK-like" evidence="1">
    <location>
        <begin position="49"/>
        <end position="301"/>
    </location>
</feature>
<reference evidence="2 3" key="1">
    <citation type="submission" date="2015-06" db="EMBL/GenBank/DDBJ databases">
        <title>R. anatipestifer strain HXb2 is the most virulent strain so far, and the genome sequence would help us uncover the pathogenesis.</title>
        <authorList>
            <person name="Hu Q."/>
            <person name="Qi J."/>
            <person name="Bo H."/>
            <person name="Liu G."/>
            <person name="Tao M."/>
            <person name="Ding Y."/>
            <person name="Xue Y."/>
        </authorList>
    </citation>
    <scope>NUCLEOTIDE SEQUENCE [LARGE SCALE GENOMIC DNA]</scope>
    <source>
        <strain evidence="2 3">HXb2</strain>
    </source>
</reference>